<proteinExistence type="predicted"/>
<organism evidence="2 3">
    <name type="scientific">Glarea lozoyensis (strain ATCC 20868 / MF5171)</name>
    <dbReference type="NCBI Taxonomy" id="1116229"/>
    <lineage>
        <taxon>Eukaryota</taxon>
        <taxon>Fungi</taxon>
        <taxon>Dikarya</taxon>
        <taxon>Ascomycota</taxon>
        <taxon>Pezizomycotina</taxon>
        <taxon>Leotiomycetes</taxon>
        <taxon>Helotiales</taxon>
        <taxon>Helotiaceae</taxon>
        <taxon>Glarea</taxon>
    </lineage>
</organism>
<dbReference type="OMA" id="NHESEGA"/>
<dbReference type="eggNOG" id="ENOG502S0A4">
    <property type="taxonomic scope" value="Eukaryota"/>
</dbReference>
<dbReference type="KEGG" id="glz:GLAREA_09688"/>
<accession>S3CQ04</accession>
<evidence type="ECO:0000313" key="2">
    <source>
        <dbReference type="EMBL" id="EPE28567.1"/>
    </source>
</evidence>
<name>S3CQ04_GLAL2</name>
<reference evidence="2 3" key="1">
    <citation type="journal article" date="2013" name="BMC Genomics">
        <title>Genomics-driven discovery of the pneumocandin biosynthetic gene cluster in the fungus Glarea lozoyensis.</title>
        <authorList>
            <person name="Chen L."/>
            <person name="Yue Q."/>
            <person name="Zhang X."/>
            <person name="Xiang M."/>
            <person name="Wang C."/>
            <person name="Li S."/>
            <person name="Che Y."/>
            <person name="Ortiz-Lopez F.J."/>
            <person name="Bills G.F."/>
            <person name="Liu X."/>
            <person name="An Z."/>
        </authorList>
    </citation>
    <scope>NUCLEOTIDE SEQUENCE [LARGE SCALE GENOMIC DNA]</scope>
    <source>
        <strain evidence="3">ATCC 20868 / MF5171</strain>
    </source>
</reference>
<keyword evidence="3" id="KW-1185">Reference proteome</keyword>
<gene>
    <name evidence="2" type="ORF">GLAREA_09688</name>
</gene>
<sequence length="206" mass="23539">MDSNLIRRPLAKIVTNKKPCLSAFSTTSRQNQESYRRAKQRANIRPNSSFLESDDSPANNHIIFNPPSAAPSVFNTPLKFLPKEDKRRQLLATTQARLAPTSTRLPPPVQRQKQVPHHHLSDADIKEIQRLRRDEGSVWTNKKLARKFNCSTMFVSICVSQCGGDNLAWQASEKARLDKIKADWGPRRLMAHEDKLKRMEMALRDA</sequence>
<dbReference type="GO" id="GO:0005762">
    <property type="term" value="C:mitochondrial large ribosomal subunit"/>
    <property type="evidence" value="ECO:0007669"/>
    <property type="project" value="TreeGrafter"/>
</dbReference>
<dbReference type="STRING" id="1116229.S3CQ04"/>
<evidence type="ECO:0000256" key="1">
    <source>
        <dbReference type="SAM" id="MobiDB-lite"/>
    </source>
</evidence>
<dbReference type="AlphaFoldDB" id="S3CQ04"/>
<dbReference type="PANTHER" id="PTHR28266:SF1">
    <property type="entry name" value="LARGE RIBOSOMAL SUBUNIT PROTEIN ML58"/>
    <property type="match status" value="1"/>
</dbReference>
<protein>
    <recommendedName>
        <fullName evidence="4">54S ribosomal protein L20, mitochondrial</fullName>
    </recommendedName>
</protein>
<dbReference type="EMBL" id="KE145368">
    <property type="protein sequence ID" value="EPE28567.1"/>
    <property type="molecule type" value="Genomic_DNA"/>
</dbReference>
<feature type="compositionally biased region" description="Polar residues" evidence="1">
    <location>
        <begin position="45"/>
        <end position="59"/>
    </location>
</feature>
<dbReference type="InterPro" id="IPR024388">
    <property type="entry name" value="Ribosomal_mL58"/>
</dbReference>
<dbReference type="PANTHER" id="PTHR28266">
    <property type="entry name" value="54S RIBOSOMAL PROTEIN L20, MITOCHONDRIAL"/>
    <property type="match status" value="1"/>
</dbReference>
<dbReference type="RefSeq" id="XP_008084475.1">
    <property type="nucleotide sequence ID" value="XM_008086284.1"/>
</dbReference>
<dbReference type="Pfam" id="PF12824">
    <property type="entry name" value="MRP-L20"/>
    <property type="match status" value="1"/>
</dbReference>
<evidence type="ECO:0000313" key="3">
    <source>
        <dbReference type="Proteomes" id="UP000016922"/>
    </source>
</evidence>
<feature type="region of interest" description="Disordered" evidence="1">
    <location>
        <begin position="25"/>
        <end position="60"/>
    </location>
</feature>
<dbReference type="Proteomes" id="UP000016922">
    <property type="component" value="Unassembled WGS sequence"/>
</dbReference>
<dbReference type="HOGENOM" id="CLU_089054_0_0_1"/>
<dbReference type="OrthoDB" id="6021263at2759"/>
<evidence type="ECO:0008006" key="4">
    <source>
        <dbReference type="Google" id="ProtNLM"/>
    </source>
</evidence>
<dbReference type="GeneID" id="19468735"/>
<dbReference type="GO" id="GO:0003735">
    <property type="term" value="F:structural constituent of ribosome"/>
    <property type="evidence" value="ECO:0007669"/>
    <property type="project" value="TreeGrafter"/>
</dbReference>